<gene>
    <name evidence="2" type="ORF">MsAc7_11710</name>
</gene>
<keyword evidence="3" id="KW-1185">Reference proteome</keyword>
<name>A0AA96V351_9EURY</name>
<evidence type="ECO:0000313" key="3">
    <source>
        <dbReference type="Proteomes" id="UP001303587"/>
    </source>
</evidence>
<keyword evidence="1" id="KW-0472">Membrane</keyword>
<accession>A0AA96V351</accession>
<dbReference type="Proteomes" id="UP001303587">
    <property type="component" value="Chromosome"/>
</dbReference>
<keyword evidence="1" id="KW-1133">Transmembrane helix</keyword>
<keyword evidence="1" id="KW-0812">Transmembrane</keyword>
<dbReference type="EMBL" id="CP131060">
    <property type="protein sequence ID" value="WNY25619.1"/>
    <property type="molecule type" value="Genomic_DNA"/>
</dbReference>
<organism evidence="2 3">
    <name type="scientific">Methanolapillus millepedarum</name>
    <dbReference type="NCBI Taxonomy" id="3028296"/>
    <lineage>
        <taxon>Archaea</taxon>
        <taxon>Methanobacteriati</taxon>
        <taxon>Methanobacteriota</taxon>
        <taxon>Stenosarchaea group</taxon>
        <taxon>Methanomicrobia</taxon>
        <taxon>Methanosarcinales</taxon>
        <taxon>Methanosarcinaceae</taxon>
        <taxon>Methanolapillus</taxon>
    </lineage>
</organism>
<feature type="transmembrane region" description="Helical" evidence="1">
    <location>
        <begin position="27"/>
        <end position="53"/>
    </location>
</feature>
<evidence type="ECO:0000256" key="1">
    <source>
        <dbReference type="SAM" id="Phobius"/>
    </source>
</evidence>
<evidence type="ECO:0000313" key="2">
    <source>
        <dbReference type="EMBL" id="WNY25619.1"/>
    </source>
</evidence>
<proteinExistence type="predicted"/>
<sequence>MKFSDILFFDILNHIESIFRIPFKKTYLFNLATVIVFPLELKGGFTITFIHLYFYWINSNFNSKFNGFNLKNLPSLCALLFISFHSRIFQIFR</sequence>
<dbReference type="AlphaFoldDB" id="A0AA96V351"/>
<reference evidence="2 3" key="1">
    <citation type="submission" date="2023-07" db="EMBL/GenBank/DDBJ databases">
        <title>Closed genoem sequence of Methanosarcinaceae archaeon Ac7.</title>
        <authorList>
            <person name="Poehlein A."/>
            <person name="Protasov E."/>
            <person name="Platt K."/>
            <person name="Reeh H."/>
            <person name="Daniel R."/>
            <person name="Brune A."/>
        </authorList>
    </citation>
    <scope>NUCLEOTIDE SEQUENCE [LARGE SCALE GENOMIC DNA]</scope>
    <source>
        <strain evidence="2 3">Ac7</strain>
    </source>
</reference>
<protein>
    <submittedName>
        <fullName evidence="2">Uncharacterized protein</fullName>
    </submittedName>
</protein>